<keyword evidence="4" id="KW-1185">Reference proteome</keyword>
<dbReference type="GO" id="GO:0006635">
    <property type="term" value="P:fatty acid beta-oxidation"/>
    <property type="evidence" value="ECO:0007669"/>
    <property type="project" value="TreeGrafter"/>
</dbReference>
<feature type="non-terminal residue" evidence="3">
    <location>
        <position position="1"/>
    </location>
</feature>
<keyword evidence="2" id="KW-0843">Virulence</keyword>
<dbReference type="PANTHER" id="PTHR11941:SF54">
    <property type="entry name" value="ENOYL-COA HYDRATASE, MITOCHONDRIAL"/>
    <property type="match status" value="1"/>
</dbReference>
<dbReference type="Pfam" id="PF00378">
    <property type="entry name" value="ECH_1"/>
    <property type="match status" value="1"/>
</dbReference>
<gene>
    <name evidence="3" type="ORF">NA57DRAFT_10387</name>
</gene>
<comment type="caution">
    <text evidence="3">The sequence shown here is derived from an EMBL/GenBank/DDBJ whole genome shotgun (WGS) entry which is preliminary data.</text>
</comment>
<dbReference type="EMBL" id="ML978122">
    <property type="protein sequence ID" value="KAF2103491.1"/>
    <property type="molecule type" value="Genomic_DNA"/>
</dbReference>
<proteinExistence type="predicted"/>
<accession>A0A9P4IL13</accession>
<dbReference type="OrthoDB" id="410701at2759"/>
<protein>
    <submittedName>
        <fullName evidence="3">ClpP/crotonase</fullName>
    </submittedName>
</protein>
<evidence type="ECO:0000313" key="3">
    <source>
        <dbReference type="EMBL" id="KAF2103491.1"/>
    </source>
</evidence>
<name>A0A9P4IL13_9PEZI</name>
<reference evidence="3" key="1">
    <citation type="journal article" date="2020" name="Stud. Mycol.">
        <title>101 Dothideomycetes genomes: a test case for predicting lifestyles and emergence of pathogens.</title>
        <authorList>
            <person name="Haridas S."/>
            <person name="Albert R."/>
            <person name="Binder M."/>
            <person name="Bloem J."/>
            <person name="Labutti K."/>
            <person name="Salamov A."/>
            <person name="Andreopoulos B."/>
            <person name="Baker S."/>
            <person name="Barry K."/>
            <person name="Bills G."/>
            <person name="Bluhm B."/>
            <person name="Cannon C."/>
            <person name="Castanera R."/>
            <person name="Culley D."/>
            <person name="Daum C."/>
            <person name="Ezra D."/>
            <person name="Gonzalez J."/>
            <person name="Henrissat B."/>
            <person name="Kuo A."/>
            <person name="Liang C."/>
            <person name="Lipzen A."/>
            <person name="Lutzoni F."/>
            <person name="Magnuson J."/>
            <person name="Mondo S."/>
            <person name="Nolan M."/>
            <person name="Ohm R."/>
            <person name="Pangilinan J."/>
            <person name="Park H.-J."/>
            <person name="Ramirez L."/>
            <person name="Alfaro M."/>
            <person name="Sun H."/>
            <person name="Tritt A."/>
            <person name="Yoshinaga Y."/>
            <person name="Zwiers L.-H."/>
            <person name="Turgeon B."/>
            <person name="Goodwin S."/>
            <person name="Spatafora J."/>
            <person name="Crous P."/>
            <person name="Grigoriev I."/>
        </authorList>
    </citation>
    <scope>NUCLEOTIDE SEQUENCE</scope>
    <source>
        <strain evidence="3">CBS 133067</strain>
    </source>
</reference>
<comment type="pathway">
    <text evidence="1">Mycotoxin biosynthesis.</text>
</comment>
<dbReference type="Gene3D" id="3.90.226.10">
    <property type="entry name" value="2-enoyl-CoA Hydratase, Chain A, domain 1"/>
    <property type="match status" value="1"/>
</dbReference>
<evidence type="ECO:0000256" key="1">
    <source>
        <dbReference type="ARBA" id="ARBA00004685"/>
    </source>
</evidence>
<feature type="non-terminal residue" evidence="3">
    <location>
        <position position="146"/>
    </location>
</feature>
<dbReference type="PANTHER" id="PTHR11941">
    <property type="entry name" value="ENOYL-COA HYDRATASE-RELATED"/>
    <property type="match status" value="1"/>
</dbReference>
<evidence type="ECO:0000313" key="4">
    <source>
        <dbReference type="Proteomes" id="UP000799772"/>
    </source>
</evidence>
<dbReference type="InterPro" id="IPR029045">
    <property type="entry name" value="ClpP/crotonase-like_dom_sf"/>
</dbReference>
<dbReference type="SUPFAM" id="SSF52096">
    <property type="entry name" value="ClpP/crotonase"/>
    <property type="match status" value="1"/>
</dbReference>
<dbReference type="InterPro" id="IPR001753">
    <property type="entry name" value="Enoyl-CoA_hydra/iso"/>
</dbReference>
<dbReference type="Proteomes" id="UP000799772">
    <property type="component" value="Unassembled WGS sequence"/>
</dbReference>
<organism evidence="3 4">
    <name type="scientific">Rhizodiscina lignyota</name>
    <dbReference type="NCBI Taxonomy" id="1504668"/>
    <lineage>
        <taxon>Eukaryota</taxon>
        <taxon>Fungi</taxon>
        <taxon>Dikarya</taxon>
        <taxon>Ascomycota</taxon>
        <taxon>Pezizomycotina</taxon>
        <taxon>Dothideomycetes</taxon>
        <taxon>Pleosporomycetidae</taxon>
        <taxon>Aulographales</taxon>
        <taxon>Rhizodiscinaceae</taxon>
        <taxon>Rhizodiscina</taxon>
    </lineage>
</organism>
<dbReference type="GO" id="GO:0003824">
    <property type="term" value="F:catalytic activity"/>
    <property type="evidence" value="ECO:0007669"/>
    <property type="project" value="UniProtKB-ARBA"/>
</dbReference>
<dbReference type="AlphaFoldDB" id="A0A9P4IL13"/>
<evidence type="ECO:0000256" key="2">
    <source>
        <dbReference type="ARBA" id="ARBA00023026"/>
    </source>
</evidence>
<dbReference type="CDD" id="cd06558">
    <property type="entry name" value="crotonase-like"/>
    <property type="match status" value="1"/>
</dbReference>
<sequence>LRHLPTIFIAEINGRAAGSGNEFVVQCDMSFAGPDALISAPEVTSGGLAGNGGAQYVVRALGMQKAAEYLLTGSPVTGAQADQLGWVTRAFDSQAKLRNHVDDLATRMALLDPGALNITKVAIRAWGPSEDQIQQDLASTLRFLPT</sequence>